<evidence type="ECO:0000313" key="3">
    <source>
        <dbReference type="Proteomes" id="UP000014500"/>
    </source>
</evidence>
<name>T1J3A8_STRMM</name>
<keyword evidence="3" id="KW-1185">Reference proteome</keyword>
<sequence length="176" mass="20026">MCIISTLYLTRAQLMTLTLPGNLLIVFILIFLFLFKIDEGGYCKLRAEFICSVHKYCFLRKHFTTNGKLGYFWNFILDNDQQTRKYSPDLAENGEVGNGDHNSSVSAAILKKTLACIVSASFSDIEERDMIALETLLHSHHPIIGTEKPTDWITVLQELQLDPAQYLSKNIDTILH</sequence>
<proteinExistence type="predicted"/>
<keyword evidence="1" id="KW-0812">Transmembrane</keyword>
<protein>
    <submittedName>
        <fullName evidence="2">Uncharacterized protein</fullName>
    </submittedName>
</protein>
<reference evidence="3" key="1">
    <citation type="submission" date="2011-05" db="EMBL/GenBank/DDBJ databases">
        <authorList>
            <person name="Richards S.R."/>
            <person name="Qu J."/>
            <person name="Jiang H."/>
            <person name="Jhangiani S.N."/>
            <person name="Agravi P."/>
            <person name="Goodspeed R."/>
            <person name="Gross S."/>
            <person name="Mandapat C."/>
            <person name="Jackson L."/>
            <person name="Mathew T."/>
            <person name="Pu L."/>
            <person name="Thornton R."/>
            <person name="Saada N."/>
            <person name="Wilczek-Boney K.B."/>
            <person name="Lee S."/>
            <person name="Kovar C."/>
            <person name="Wu Y."/>
            <person name="Scherer S.E."/>
            <person name="Worley K.C."/>
            <person name="Muzny D.M."/>
            <person name="Gibbs R."/>
        </authorList>
    </citation>
    <scope>NUCLEOTIDE SEQUENCE</scope>
    <source>
        <strain evidence="3">Brora</strain>
    </source>
</reference>
<keyword evidence="1" id="KW-0472">Membrane</keyword>
<accession>T1J3A8</accession>
<dbReference type="Proteomes" id="UP000014500">
    <property type="component" value="Unassembled WGS sequence"/>
</dbReference>
<feature type="transmembrane region" description="Helical" evidence="1">
    <location>
        <begin position="14"/>
        <end position="35"/>
    </location>
</feature>
<keyword evidence="1" id="KW-1133">Transmembrane helix</keyword>
<reference evidence="2" key="2">
    <citation type="submission" date="2015-02" db="UniProtKB">
        <authorList>
            <consortium name="EnsemblMetazoa"/>
        </authorList>
    </citation>
    <scope>IDENTIFICATION</scope>
</reference>
<dbReference type="HOGENOM" id="CLU_1527103_0_0_1"/>
<organism evidence="2 3">
    <name type="scientific">Strigamia maritima</name>
    <name type="common">European centipede</name>
    <name type="synonym">Geophilus maritimus</name>
    <dbReference type="NCBI Taxonomy" id="126957"/>
    <lineage>
        <taxon>Eukaryota</taxon>
        <taxon>Metazoa</taxon>
        <taxon>Ecdysozoa</taxon>
        <taxon>Arthropoda</taxon>
        <taxon>Myriapoda</taxon>
        <taxon>Chilopoda</taxon>
        <taxon>Pleurostigmophora</taxon>
        <taxon>Geophilomorpha</taxon>
        <taxon>Linotaeniidae</taxon>
        <taxon>Strigamia</taxon>
    </lineage>
</organism>
<evidence type="ECO:0000313" key="2">
    <source>
        <dbReference type="EnsemblMetazoa" id="SMAR008070-PA"/>
    </source>
</evidence>
<evidence type="ECO:0000256" key="1">
    <source>
        <dbReference type="SAM" id="Phobius"/>
    </source>
</evidence>
<dbReference type="EnsemblMetazoa" id="SMAR008070-RA">
    <property type="protein sequence ID" value="SMAR008070-PA"/>
    <property type="gene ID" value="SMAR008070"/>
</dbReference>
<dbReference type="EMBL" id="JH431820">
    <property type="status" value="NOT_ANNOTATED_CDS"/>
    <property type="molecule type" value="Genomic_DNA"/>
</dbReference>
<dbReference type="AlphaFoldDB" id="T1J3A8"/>